<name>A0A2M7FWR6_9BACT</name>
<dbReference type="Proteomes" id="UP000231019">
    <property type="component" value="Unassembled WGS sequence"/>
</dbReference>
<gene>
    <name evidence="1" type="ORF">COW36_24960</name>
</gene>
<organism evidence="1 2">
    <name type="scientific">bacterium (Candidatus Blackallbacteria) CG17_big_fil_post_rev_8_21_14_2_50_48_46</name>
    <dbReference type="NCBI Taxonomy" id="2014261"/>
    <lineage>
        <taxon>Bacteria</taxon>
        <taxon>Candidatus Blackallbacteria</taxon>
    </lineage>
</organism>
<protein>
    <submittedName>
        <fullName evidence="1">Uncharacterized protein</fullName>
    </submittedName>
</protein>
<proteinExistence type="predicted"/>
<dbReference type="EMBL" id="PFFQ01000067">
    <property type="protein sequence ID" value="PIW13655.1"/>
    <property type="molecule type" value="Genomic_DNA"/>
</dbReference>
<evidence type="ECO:0000313" key="2">
    <source>
        <dbReference type="Proteomes" id="UP000231019"/>
    </source>
</evidence>
<evidence type="ECO:0000313" key="1">
    <source>
        <dbReference type="EMBL" id="PIW13655.1"/>
    </source>
</evidence>
<sequence>MVKVIDLDAFQRKVRVRDGLFAENVFVLVRTNQEPFLFFQVNGQGVDLKWFYPNFGQRLVRPYDVHEPEALGLFTKKLGAVSQLQLWVQRIIGGAAGEVVELLLQFLRCHRVSEKK</sequence>
<dbReference type="AlphaFoldDB" id="A0A2M7FWR6"/>
<reference evidence="1 2" key="1">
    <citation type="submission" date="2017-09" db="EMBL/GenBank/DDBJ databases">
        <title>Depth-based differentiation of microbial function through sediment-hosted aquifers and enrichment of novel symbionts in the deep terrestrial subsurface.</title>
        <authorList>
            <person name="Probst A.J."/>
            <person name="Ladd B."/>
            <person name="Jarett J.K."/>
            <person name="Geller-Mcgrath D.E."/>
            <person name="Sieber C.M."/>
            <person name="Emerson J.B."/>
            <person name="Anantharaman K."/>
            <person name="Thomas B.C."/>
            <person name="Malmstrom R."/>
            <person name="Stieglmeier M."/>
            <person name="Klingl A."/>
            <person name="Woyke T."/>
            <person name="Ryan C.M."/>
            <person name="Banfield J.F."/>
        </authorList>
    </citation>
    <scope>NUCLEOTIDE SEQUENCE [LARGE SCALE GENOMIC DNA]</scope>
    <source>
        <strain evidence="1">CG17_big_fil_post_rev_8_21_14_2_50_48_46</strain>
    </source>
</reference>
<comment type="caution">
    <text evidence="1">The sequence shown here is derived from an EMBL/GenBank/DDBJ whole genome shotgun (WGS) entry which is preliminary data.</text>
</comment>
<accession>A0A2M7FWR6</accession>